<dbReference type="GO" id="GO:0004045">
    <property type="term" value="F:peptidyl-tRNA hydrolase activity"/>
    <property type="evidence" value="ECO:0007669"/>
    <property type="project" value="TreeGrafter"/>
</dbReference>
<dbReference type="Pfam" id="PF00472">
    <property type="entry name" value="RF-1"/>
    <property type="match status" value="1"/>
</dbReference>
<gene>
    <name evidence="4" type="primary">yaeJ</name>
    <name evidence="4" type="ORF">GCM10007876_04840</name>
</gene>
<dbReference type="GO" id="GO:0072344">
    <property type="term" value="P:rescue of stalled ribosome"/>
    <property type="evidence" value="ECO:0007669"/>
    <property type="project" value="TreeGrafter"/>
</dbReference>
<reference evidence="4" key="2">
    <citation type="submission" date="2023-01" db="EMBL/GenBank/DDBJ databases">
        <title>Draft genome sequence of Litoribrevibacter albus strain NBRC 110071.</title>
        <authorList>
            <person name="Sun Q."/>
            <person name="Mori K."/>
        </authorList>
    </citation>
    <scope>NUCLEOTIDE SEQUENCE</scope>
    <source>
        <strain evidence="4">NBRC 110071</strain>
    </source>
</reference>
<feature type="region of interest" description="Disordered" evidence="2">
    <location>
        <begin position="83"/>
        <end position="121"/>
    </location>
</feature>
<reference evidence="4" key="1">
    <citation type="journal article" date="2014" name="Int. J. Syst. Evol. Microbiol.">
        <title>Complete genome sequence of Corynebacterium casei LMG S-19264T (=DSM 44701T), isolated from a smear-ripened cheese.</title>
        <authorList>
            <consortium name="US DOE Joint Genome Institute (JGI-PGF)"/>
            <person name="Walter F."/>
            <person name="Albersmeier A."/>
            <person name="Kalinowski J."/>
            <person name="Ruckert C."/>
        </authorList>
    </citation>
    <scope>NUCLEOTIDE SEQUENCE</scope>
    <source>
        <strain evidence="4">NBRC 110071</strain>
    </source>
</reference>
<keyword evidence="4" id="KW-0378">Hydrolase</keyword>
<evidence type="ECO:0000256" key="1">
    <source>
        <dbReference type="ARBA" id="ARBA00010835"/>
    </source>
</evidence>
<dbReference type="InterPro" id="IPR045853">
    <property type="entry name" value="Pep_chain_release_fac_I_sf"/>
</dbReference>
<sequence>MTAIRSQGSGGQNVNKVSTAIHLRFDIKASSLPEFYKERLLALSDSRITKDGVIIIKSQEYNSQEKNREAALERLKSLIKQAVQVQKNRKATKPTKSSQKRRMDKKTQRGQVKSMRGKVKF</sequence>
<evidence type="ECO:0000313" key="5">
    <source>
        <dbReference type="Proteomes" id="UP001161389"/>
    </source>
</evidence>
<dbReference type="SUPFAM" id="SSF75620">
    <property type="entry name" value="Release factor"/>
    <property type="match status" value="1"/>
</dbReference>
<dbReference type="InterPro" id="IPR000352">
    <property type="entry name" value="Pep_chain_release_fac_I"/>
</dbReference>
<dbReference type="GO" id="GO:0043022">
    <property type="term" value="F:ribosome binding"/>
    <property type="evidence" value="ECO:0007669"/>
    <property type="project" value="TreeGrafter"/>
</dbReference>
<evidence type="ECO:0000259" key="3">
    <source>
        <dbReference type="PROSITE" id="PS00745"/>
    </source>
</evidence>
<name>A0AA37S689_9GAMM</name>
<dbReference type="Gene3D" id="3.30.160.20">
    <property type="match status" value="1"/>
</dbReference>
<dbReference type="Proteomes" id="UP001161389">
    <property type="component" value="Unassembled WGS sequence"/>
</dbReference>
<comment type="caution">
    <text evidence="4">The sequence shown here is derived from an EMBL/GenBank/DDBJ whole genome shotgun (WGS) entry which is preliminary data.</text>
</comment>
<dbReference type="AlphaFoldDB" id="A0AA37S689"/>
<evidence type="ECO:0000256" key="2">
    <source>
        <dbReference type="SAM" id="MobiDB-lite"/>
    </source>
</evidence>
<organism evidence="4 5">
    <name type="scientific">Litoribrevibacter albus</name>
    <dbReference type="NCBI Taxonomy" id="1473156"/>
    <lineage>
        <taxon>Bacteria</taxon>
        <taxon>Pseudomonadati</taxon>
        <taxon>Pseudomonadota</taxon>
        <taxon>Gammaproteobacteria</taxon>
        <taxon>Oceanospirillales</taxon>
        <taxon>Oceanospirillaceae</taxon>
        <taxon>Litoribrevibacter</taxon>
    </lineage>
</organism>
<dbReference type="EMBL" id="BSNM01000003">
    <property type="protein sequence ID" value="GLQ30006.1"/>
    <property type="molecule type" value="Genomic_DNA"/>
</dbReference>
<dbReference type="PANTHER" id="PTHR47814">
    <property type="entry name" value="PEPTIDYL-TRNA HYDROLASE ARFB"/>
    <property type="match status" value="1"/>
</dbReference>
<dbReference type="PANTHER" id="PTHR47814:SF1">
    <property type="entry name" value="PEPTIDYL-TRNA HYDROLASE ARFB"/>
    <property type="match status" value="1"/>
</dbReference>
<comment type="similarity">
    <text evidence="1">Belongs to the prokaryotic/mitochondrial release factor family.</text>
</comment>
<evidence type="ECO:0000313" key="4">
    <source>
        <dbReference type="EMBL" id="GLQ30006.1"/>
    </source>
</evidence>
<feature type="compositionally biased region" description="Basic residues" evidence="2">
    <location>
        <begin position="87"/>
        <end position="104"/>
    </location>
</feature>
<dbReference type="PROSITE" id="PS00745">
    <property type="entry name" value="RF_PROK_I"/>
    <property type="match status" value="1"/>
</dbReference>
<keyword evidence="5" id="KW-1185">Reference proteome</keyword>
<accession>A0AA37S689</accession>
<dbReference type="NCBIfam" id="NF006718">
    <property type="entry name" value="PRK09256.1"/>
    <property type="match status" value="1"/>
</dbReference>
<protein>
    <submittedName>
        <fullName evidence="4">Aminoacyl-tRNA hydrolase</fullName>
    </submittedName>
</protein>
<feature type="domain" description="Prokaryotic-type class I peptide chain release factors" evidence="3">
    <location>
        <begin position="5"/>
        <end position="21"/>
    </location>
</feature>
<proteinExistence type="inferred from homology"/>
<dbReference type="GO" id="GO:0003747">
    <property type="term" value="F:translation release factor activity"/>
    <property type="evidence" value="ECO:0007669"/>
    <property type="project" value="InterPro"/>
</dbReference>